<dbReference type="Proteomes" id="UP000182715">
    <property type="component" value="Unassembled WGS sequence"/>
</dbReference>
<protein>
    <submittedName>
        <fullName evidence="1">Uncharacterized protein</fullName>
    </submittedName>
</protein>
<proteinExistence type="predicted"/>
<organism evidence="1 2">
    <name type="scientific">Neisseria meningitidis serogroup B</name>
    <dbReference type="NCBI Taxonomy" id="491"/>
    <lineage>
        <taxon>Bacteria</taxon>
        <taxon>Pseudomonadati</taxon>
        <taxon>Pseudomonadota</taxon>
        <taxon>Betaproteobacteria</taxon>
        <taxon>Neisseriales</taxon>
        <taxon>Neisseriaceae</taxon>
        <taxon>Neisseria</taxon>
    </lineage>
</organism>
<evidence type="ECO:0000313" key="1">
    <source>
        <dbReference type="EMBL" id="CRZ00197.1"/>
    </source>
</evidence>
<reference evidence="1 2" key="1">
    <citation type="submission" date="2014-11" db="EMBL/GenBank/DDBJ databases">
        <authorList>
            <person name="Diene M.Seydina."/>
        </authorList>
    </citation>
    <scope>NUCLEOTIDE SEQUENCE [LARGE SCALE GENOMIC DNA]</scope>
    <source>
        <strain evidence="1 2">Neisseria meningitidis CHUV</strain>
    </source>
</reference>
<dbReference type="AlphaFoldDB" id="A0A0H5QDV6"/>
<evidence type="ECO:0000313" key="2">
    <source>
        <dbReference type="Proteomes" id="UP000182715"/>
    </source>
</evidence>
<accession>A0A0H5QDV6</accession>
<sequence length="45" mass="5336">MAVPVYLLLNCKSVIIQREHIVTKYNKGRLKTIFSVFRRPLSKFQ</sequence>
<dbReference type="EMBL" id="CVTF01000125">
    <property type="protein sequence ID" value="CRZ00197.1"/>
    <property type="molecule type" value="Genomic_DNA"/>
</dbReference>
<name>A0A0H5QDV6_NEIMI</name>